<sequence>MPTSRESLRGLLSRATTIKAATLLASFVLLFGLPSYSHAARTFHSGFEMGDTIEWIDYRDNTNLVTSPVKTGSFALHLNSLANAVRPQNVGGSDIYARFSFRWAGVGPSQAKPIVSFVGYRGTAVAILRLDPSGNFEFVDRAGTLFAEIPAPPPNEWHDVSLHIVVNTSGGDLDANDVYEFRIDDGAISASTVAAGNVSLYGLTVGHSYLAGTAVPVYVDDFKVNTPAGALNNSWPAGGGIIRLAPRADSTDPAHQSWNGTFADVDETPHDADLTTATAPGPLAAETYQHAAATSTAGEFAEAGPAALVVVVKMGGSAPASTANDLIIRSSGTDFPLAKTFTTAYRGYLRIDELDPADNQPWTPAKLDQAEIGVRAGSFASESNIPTVTALNW</sequence>
<dbReference type="Proteomes" id="UP000724148">
    <property type="component" value="Unassembled WGS sequence"/>
</dbReference>
<reference evidence="1" key="1">
    <citation type="submission" date="2020-07" db="EMBL/GenBank/DDBJ databases">
        <title>Huge and variable diversity of episymbiotic CPR bacteria and DPANN archaea in groundwater ecosystems.</title>
        <authorList>
            <person name="He C.Y."/>
            <person name="Keren R."/>
            <person name="Whittaker M."/>
            <person name="Farag I.F."/>
            <person name="Doudna J."/>
            <person name="Cate J.H.D."/>
            <person name="Banfield J.F."/>
        </authorList>
    </citation>
    <scope>NUCLEOTIDE SEQUENCE</scope>
    <source>
        <strain evidence="1">NC_groundwater_193_Ag_S-0.1um_51_7</strain>
    </source>
</reference>
<proteinExistence type="predicted"/>
<name>A0A931SDW7_9BACT</name>
<gene>
    <name evidence="1" type="ORF">HYT40_03550</name>
</gene>
<comment type="caution">
    <text evidence="1">The sequence shown here is derived from an EMBL/GenBank/DDBJ whole genome shotgun (WGS) entry which is preliminary data.</text>
</comment>
<dbReference type="AlphaFoldDB" id="A0A931SDW7"/>
<evidence type="ECO:0000313" key="2">
    <source>
        <dbReference type="Proteomes" id="UP000724148"/>
    </source>
</evidence>
<organism evidence="1 2">
    <name type="scientific">Candidatus Sungiibacteriota bacterium</name>
    <dbReference type="NCBI Taxonomy" id="2750080"/>
    <lineage>
        <taxon>Bacteria</taxon>
        <taxon>Candidatus Sungiibacteriota</taxon>
    </lineage>
</organism>
<dbReference type="EMBL" id="JACOZA010000084">
    <property type="protein sequence ID" value="MBI2097190.1"/>
    <property type="molecule type" value="Genomic_DNA"/>
</dbReference>
<protein>
    <submittedName>
        <fullName evidence="1">Uncharacterized protein</fullName>
    </submittedName>
</protein>
<accession>A0A931SDW7</accession>
<feature type="non-terminal residue" evidence="1">
    <location>
        <position position="393"/>
    </location>
</feature>
<evidence type="ECO:0000313" key="1">
    <source>
        <dbReference type="EMBL" id="MBI2097190.1"/>
    </source>
</evidence>